<feature type="transmembrane region" description="Helical" evidence="32">
    <location>
        <begin position="968"/>
        <end position="988"/>
    </location>
</feature>
<keyword evidence="12" id="KW-0677">Repeat</keyword>
<dbReference type="NCBIfam" id="TIGR01271">
    <property type="entry name" value="CFTR_protein"/>
    <property type="match status" value="1"/>
</dbReference>
<evidence type="ECO:0000256" key="30">
    <source>
        <dbReference type="ARBA" id="ARBA00044653"/>
    </source>
</evidence>
<evidence type="ECO:0000256" key="32">
    <source>
        <dbReference type="RuleBase" id="RU362037"/>
    </source>
</evidence>
<evidence type="ECO:0000256" key="17">
    <source>
        <dbReference type="ARBA" id="ARBA00022989"/>
    </source>
</evidence>
<comment type="function">
    <text evidence="32">Epithelial ion channel that plays an important role in the regulation of epithelial ion and water transport and fluid homeostasis. Mediates the transport of chloride ions across the cell membrane. Possesses an intrinsic ATPase activity and utilizes ATP to gate its channel; the passive flow of anions through the channel is gated by cycles of ATP binding and hydrolysis by the ATP-binding domains. The ion channel is also permeable to HCO(3)(-); selectivity depends on the extracellular chloride concentration. Exerts its function also by modulating the activity of other ion channels and transporters. Contributes to the regulation of the pH and the ion content of the epithelial fluid layer.</text>
</comment>
<evidence type="ECO:0000256" key="13">
    <source>
        <dbReference type="ARBA" id="ARBA00022741"/>
    </source>
</evidence>
<name>A0AAQ4PY26_GASAC</name>
<keyword evidence="8 32" id="KW-0813">Transport</keyword>
<dbReference type="GO" id="GO:0140359">
    <property type="term" value="F:ABC-type transporter activity"/>
    <property type="evidence" value="ECO:0007669"/>
    <property type="project" value="InterPro"/>
</dbReference>
<feature type="domain" description="ABC transmembrane type-1" evidence="35">
    <location>
        <begin position="11"/>
        <end position="238"/>
    </location>
</feature>
<feature type="transmembrane region" description="Helical" evidence="32">
    <location>
        <begin position="44"/>
        <end position="61"/>
    </location>
</feature>
<dbReference type="InterPro" id="IPR009147">
    <property type="entry name" value="CFTR/ABCC7"/>
</dbReference>
<dbReference type="GO" id="GO:0005789">
    <property type="term" value="C:endoplasmic reticulum membrane"/>
    <property type="evidence" value="ECO:0007669"/>
    <property type="project" value="UniProtKB-SubCell"/>
</dbReference>
<evidence type="ECO:0000313" key="37">
    <source>
        <dbReference type="Proteomes" id="UP000007635"/>
    </source>
</evidence>
<dbReference type="Proteomes" id="UP000007635">
    <property type="component" value="Chromosome XIX"/>
</dbReference>
<feature type="transmembrane region" description="Helical" evidence="32">
    <location>
        <begin position="219"/>
        <end position="242"/>
    </location>
</feature>
<feature type="region of interest" description="Disordered" evidence="33">
    <location>
        <begin position="542"/>
        <end position="565"/>
    </location>
</feature>
<keyword evidence="24 32" id="KW-0407">Ion channel</keyword>
<dbReference type="FunFam" id="3.40.50.300:FF:001172">
    <property type="entry name" value="Cystic fibrosis transmembrane conductance regulator"/>
    <property type="match status" value="1"/>
</dbReference>
<evidence type="ECO:0000256" key="2">
    <source>
        <dbReference type="ARBA" id="ARBA00004424"/>
    </source>
</evidence>
<dbReference type="InterPro" id="IPR011527">
    <property type="entry name" value="ABC1_TM_dom"/>
</dbReference>
<dbReference type="GO" id="GO:0005524">
    <property type="term" value="F:ATP binding"/>
    <property type="evidence" value="ECO:0007669"/>
    <property type="project" value="UniProtKB-KW"/>
</dbReference>
<evidence type="ECO:0000256" key="33">
    <source>
        <dbReference type="SAM" id="MobiDB-lite"/>
    </source>
</evidence>
<dbReference type="InterPro" id="IPR003439">
    <property type="entry name" value="ABC_transporter-like_ATP-bd"/>
</dbReference>
<evidence type="ECO:0000256" key="24">
    <source>
        <dbReference type="ARBA" id="ARBA00023303"/>
    </source>
</evidence>
<evidence type="ECO:0000256" key="15">
    <source>
        <dbReference type="ARBA" id="ARBA00022824"/>
    </source>
</evidence>
<evidence type="ECO:0000256" key="31">
    <source>
        <dbReference type="ARBA" id="ARBA00048778"/>
    </source>
</evidence>
<dbReference type="InterPro" id="IPR036640">
    <property type="entry name" value="ABC1_TM_sf"/>
</dbReference>
<feature type="transmembrane region" description="Helical" evidence="32">
    <location>
        <begin position="145"/>
        <end position="164"/>
    </location>
</feature>
<dbReference type="GO" id="GO:0016324">
    <property type="term" value="C:apical plasma membrane"/>
    <property type="evidence" value="ECO:0007669"/>
    <property type="project" value="UniProtKB-SubCell"/>
</dbReference>
<evidence type="ECO:0000256" key="25">
    <source>
        <dbReference type="ARBA" id="ARBA00024167"/>
    </source>
</evidence>
<keyword evidence="9" id="KW-1003">Cell membrane</keyword>
<keyword evidence="17 32" id="KW-1133">Transmembrane helix</keyword>
<evidence type="ECO:0000256" key="19">
    <source>
        <dbReference type="ARBA" id="ARBA00023136"/>
    </source>
</evidence>
<comment type="catalytic activity">
    <reaction evidence="29 32">
        <text>ATP + H2O + closed Cl(-) channel = ADP + phosphate + open Cl(-) channel.</text>
        <dbReference type="EC" id="5.6.1.6"/>
    </reaction>
</comment>
<keyword evidence="19 32" id="KW-0472">Membrane</keyword>
<accession>A0AAQ4PY26</accession>
<dbReference type="Ensembl" id="ENSGACT00000083996.1">
    <property type="protein sequence ID" value="ENSGACP00000043735.1"/>
    <property type="gene ID" value="ENSGACG00000009039.2"/>
</dbReference>
<proteinExistence type="inferred from homology"/>
<keyword evidence="16 32" id="KW-0067">ATP-binding</keyword>
<dbReference type="InterPro" id="IPR025837">
    <property type="entry name" value="CFTR_reg_dom"/>
</dbReference>
<keyword evidence="15" id="KW-0256">Endoplasmic reticulum</keyword>
<evidence type="ECO:0000256" key="9">
    <source>
        <dbReference type="ARBA" id="ARBA00022475"/>
    </source>
</evidence>
<dbReference type="Pfam" id="PF00005">
    <property type="entry name" value="ABC_tran"/>
    <property type="match status" value="2"/>
</dbReference>
<dbReference type="PANTHER" id="PTHR24223">
    <property type="entry name" value="ATP-BINDING CASSETTE SUB-FAMILY C"/>
    <property type="match status" value="1"/>
</dbReference>
<feature type="transmembrane region" description="Helical" evidence="32">
    <location>
        <begin position="775"/>
        <end position="794"/>
    </location>
</feature>
<dbReference type="GO" id="GO:0016887">
    <property type="term" value="F:ATP hydrolysis activity"/>
    <property type="evidence" value="ECO:0007669"/>
    <property type="project" value="InterPro"/>
</dbReference>
<comment type="similarity">
    <text evidence="5 32">Belongs to the ABC transporter superfamily. ABCC family. CFTR transporter (TC 3.A.1.202) subfamily.</text>
</comment>
<feature type="compositionally biased region" description="Acidic residues" evidence="33">
    <location>
        <begin position="1340"/>
        <end position="1349"/>
    </location>
</feature>
<dbReference type="InterPro" id="IPR027417">
    <property type="entry name" value="P-loop_NTPase"/>
</dbReference>
<reference evidence="36" key="3">
    <citation type="submission" date="2025-09" db="UniProtKB">
        <authorList>
            <consortium name="Ensembl"/>
        </authorList>
    </citation>
    <scope>IDENTIFICATION</scope>
</reference>
<evidence type="ECO:0000256" key="18">
    <source>
        <dbReference type="ARBA" id="ARBA00023065"/>
    </source>
</evidence>
<feature type="transmembrane region" description="Helical" evidence="32">
    <location>
        <begin position="883"/>
        <end position="902"/>
    </location>
</feature>
<dbReference type="PROSITE" id="PS50893">
    <property type="entry name" value="ABC_TRANSPORTER_2"/>
    <property type="match status" value="2"/>
</dbReference>
<dbReference type="InterPro" id="IPR050173">
    <property type="entry name" value="ABC_transporter_C-like"/>
</dbReference>
<dbReference type="GO" id="GO:0034707">
    <property type="term" value="C:chloride channel complex"/>
    <property type="evidence" value="ECO:0007669"/>
    <property type="project" value="UniProtKB-UniRule"/>
</dbReference>
<evidence type="ECO:0000256" key="10">
    <source>
        <dbReference type="ARBA" id="ARBA00022553"/>
    </source>
</evidence>
<keyword evidence="11 32" id="KW-0812">Transmembrane</keyword>
<comment type="subcellular location">
    <subcellularLocation>
        <location evidence="2">Apical cell membrane</location>
        <topology evidence="2">Multi-pass membrane protein</topology>
    </subcellularLocation>
    <subcellularLocation>
        <location evidence="32">Cell membrane</location>
        <topology evidence="32">Multi-pass membrane protein</topology>
    </subcellularLocation>
    <subcellularLocation>
        <location evidence="4">Early endosome membrane</location>
        <topology evidence="4">Multi-pass membrane protein</topology>
    </subcellularLocation>
    <subcellularLocation>
        <location evidence="3">Endoplasmic reticulum membrane</location>
        <topology evidence="3">Multi-pass membrane protein</topology>
    </subcellularLocation>
    <subcellularLocation>
        <location evidence="1">Recycling endosome membrane</location>
        <topology evidence="1">Multi-pass membrane protein</topology>
    </subcellularLocation>
</comment>
<dbReference type="GO" id="GO:0015701">
    <property type="term" value="P:bicarbonate transport"/>
    <property type="evidence" value="ECO:0007669"/>
    <property type="project" value="TreeGrafter"/>
</dbReference>
<comment type="catalytic activity">
    <reaction evidence="25">
        <text>chloride(in) = chloride(out)</text>
        <dbReference type="Rhea" id="RHEA:29823"/>
        <dbReference type="ChEBI" id="CHEBI:17996"/>
    </reaction>
</comment>
<feature type="region of interest" description="Disordered" evidence="33">
    <location>
        <begin position="1319"/>
        <end position="1349"/>
    </location>
</feature>
<dbReference type="SMART" id="SM00382">
    <property type="entry name" value="AAA"/>
    <property type="match status" value="1"/>
</dbReference>
<evidence type="ECO:0000256" key="5">
    <source>
        <dbReference type="ARBA" id="ARBA00009118"/>
    </source>
</evidence>
<evidence type="ECO:0000256" key="26">
    <source>
        <dbReference type="ARBA" id="ARBA00029720"/>
    </source>
</evidence>
<evidence type="ECO:0000256" key="29">
    <source>
        <dbReference type="ARBA" id="ARBA00034073"/>
    </source>
</evidence>
<evidence type="ECO:0000256" key="20">
    <source>
        <dbReference type="ARBA" id="ARBA00023173"/>
    </source>
</evidence>
<dbReference type="PROSITE" id="PS50929">
    <property type="entry name" value="ABC_TM1F"/>
    <property type="match status" value="2"/>
</dbReference>
<dbReference type="Gene3D" id="1.20.1560.10">
    <property type="entry name" value="ABC transporter type 1, transmembrane domain"/>
    <property type="match status" value="2"/>
</dbReference>
<dbReference type="Pfam" id="PF00664">
    <property type="entry name" value="ABC_membrane"/>
    <property type="match status" value="2"/>
</dbReference>
<evidence type="ECO:0000256" key="22">
    <source>
        <dbReference type="ARBA" id="ARBA00023214"/>
    </source>
</evidence>
<evidence type="ECO:0000256" key="8">
    <source>
        <dbReference type="ARBA" id="ARBA00022448"/>
    </source>
</evidence>
<keyword evidence="13 32" id="KW-0547">Nucleotide-binding</keyword>
<dbReference type="GO" id="GO:0005260">
    <property type="term" value="F:intracellularly ATP-gated chloride channel activity"/>
    <property type="evidence" value="ECO:0007669"/>
    <property type="project" value="UniProtKB-EC"/>
</dbReference>
<keyword evidence="21" id="KW-0325">Glycoprotein</keyword>
<comment type="caution">
    <text evidence="32">Lacks conserved residue(s) required for the propagation of feature annotation.</text>
</comment>
<keyword evidence="23" id="KW-0413">Isomerase</keyword>
<dbReference type="EC" id="5.6.1.6" evidence="6 32"/>
<dbReference type="Gene3D" id="3.40.50.300">
    <property type="entry name" value="P-loop containing nucleotide triphosphate hydrolases"/>
    <property type="match status" value="2"/>
</dbReference>
<feature type="domain" description="ABC transmembrane type-1" evidence="35">
    <location>
        <begin position="740"/>
        <end position="1017"/>
    </location>
</feature>
<evidence type="ECO:0000256" key="4">
    <source>
        <dbReference type="ARBA" id="ARBA00004520"/>
    </source>
</evidence>
<dbReference type="PRINTS" id="PR01851">
    <property type="entry name" value="CYSFIBREGLTR"/>
</dbReference>
<dbReference type="GO" id="GO:0055038">
    <property type="term" value="C:recycling endosome membrane"/>
    <property type="evidence" value="ECO:0007669"/>
    <property type="project" value="UniProtKB-SubCell"/>
</dbReference>
<evidence type="ECO:0000256" key="12">
    <source>
        <dbReference type="ARBA" id="ARBA00022737"/>
    </source>
</evidence>
<evidence type="ECO:0000256" key="14">
    <source>
        <dbReference type="ARBA" id="ARBA00022753"/>
    </source>
</evidence>
<sequence length="1349" mass="151641">INSGENRLWSLLSLQEASKAVQPQLLGRIIASFDPFHSPERSQGYFLALGLCLLFTARFLLLQPAIFGLHHLGMQIRIALFSLIYKKTLKLSSRVLDKISTGQLVSLMSAHLNKLDESLGLAHFIWITPLQCILCVGLLWELIEVNGFCALAALTLLGIIQACAKRGGMISRRLALTSEIVENIHSVKAYGWEEVMETIIKNIRQEEMTLTRKIGSLRYFYSASYFFSAILVIVSAIVPHAISKGIILRRIFTTASYCMVLRMTLTRQLPGSIQMWYDTLALVKKIEEFLMKEEYRVLEYNLTTSDLELVNVSASWDESSLLMMILGELLPSEGKIRHSGRISFSPQTSWIMPGTIRDNILFGLTYDEFRYTSVIKACQLEEDFGLLPEKDKTLLLEGGVTLSGGQRARLGLARAVYKDADLYLLDAPFTHLDIVTEKEIFEKCVCKLMASKARIVVTSKLEHLKRADRILLLHNGDCYFYGTFSELQAKRPDFSSLLLGIQTYDNFNAERRSSILTETLRRVSVDETAGFRGPEAMRQSFRQQPPSIIPPGSQGHAGGDGYPEKRKQSLILSPLAAARKFSFIGNSQQSASAPQSTAIEDGVQELSERKFSVVPEDDQVEEVLPRGNLYLNGLQYLNGQRRQSVLAFITKTQGQERREQMQIQSSFRKKLSLTPQCDLVSELDIYARRLSKDSVYDISEDVDEADMEQCFADERENIFDTTSWSTYLRYITTNRSLIYVLIFILLVFFVEVKSPFVSCYFTGNAQNPNSSSPPVHLAVIVTPTSAYYIIYIYVATSESVLALGFFRGLPLVHTLLTVSKRLHEQMLSAVLRAPMAVLNTMKTELNVFSRTFRICGDSNHLLSHQLTLIVTGAIFTVSIIRPYIFIAAIPLAVIFVILRKYFLRTGQQLKLLEAEARSPIFSHLIISLKGLWTIRAFGRQTYFETLFHKALNTHTATWFNYLSTLRWFLFRCDMIFVLFFTAAAFIAVGTNREWLSGRVGIIVALAMLILGTFQWAVITSITVDGLMRSVDRVFKFIDLPSEEPLPEKSGGNGEPDLVIDNPYARGCWPNRGQMDVRGLTVKYTEAGRSVLSDITFSVEGGQSIGLLGRTGSGKSTLLSALLRLASTDGDISIDGVSWSSVSLHTWRKAFGVVPQKVFILTGTFRMNLDPHEGHSDEELWRVAEEVGLKSVIEQFPDKLDFQLEDGGNVLSNGHKQLLCLARSILSKARILLLDEPSAYLDPITLQVLRKTLKHAFSGCTVILSEHRVEPLLECQSFLMIEGSSMKSYDSIQKLLNETSHLKQAMSPADRLRLFPPLHRLNSSKRAPPQTAKISSLPEKAEDEVHDTRL</sequence>
<feature type="domain" description="ABC transporter" evidence="34">
    <location>
        <begin position="277"/>
        <end position="500"/>
    </location>
</feature>
<evidence type="ECO:0000259" key="34">
    <source>
        <dbReference type="PROSITE" id="PS50893"/>
    </source>
</evidence>
<keyword evidence="22 32" id="KW-0868">Chloride</keyword>
<keyword evidence="10 32" id="KW-0597">Phosphoprotein</keyword>
<feature type="transmembrane region" description="Helical" evidence="32">
    <location>
        <begin position="1000"/>
        <end position="1023"/>
    </location>
</feature>
<evidence type="ECO:0000256" key="1">
    <source>
        <dbReference type="ARBA" id="ARBA00004195"/>
    </source>
</evidence>
<dbReference type="GeneTree" id="ENSGT00940000158567"/>
<dbReference type="FunFam" id="1.20.1560.10:FF:000017">
    <property type="entry name" value="Cystic fibrosis transmembrane conductance regulator"/>
    <property type="match status" value="1"/>
</dbReference>
<dbReference type="SUPFAM" id="SSF90123">
    <property type="entry name" value="ABC transporter transmembrane region"/>
    <property type="match status" value="2"/>
</dbReference>
<dbReference type="PROSITE" id="PS00211">
    <property type="entry name" value="ABC_TRANSPORTER_1"/>
    <property type="match status" value="1"/>
</dbReference>
<keyword evidence="37" id="KW-1185">Reference proteome</keyword>
<evidence type="ECO:0000256" key="3">
    <source>
        <dbReference type="ARBA" id="ARBA00004477"/>
    </source>
</evidence>
<evidence type="ECO:0000256" key="23">
    <source>
        <dbReference type="ARBA" id="ARBA00023235"/>
    </source>
</evidence>
<keyword evidence="14" id="KW-0967">Endosome</keyword>
<reference evidence="36 37" key="1">
    <citation type="journal article" date="2021" name="G3 (Bethesda)">
        <title>Improved contiguity of the threespine stickleback genome using long-read sequencing.</title>
        <authorList>
            <person name="Nath S."/>
            <person name="Shaw D.E."/>
            <person name="White M.A."/>
        </authorList>
    </citation>
    <scope>NUCLEOTIDE SEQUENCE [LARGE SCALE GENOMIC DNA]</scope>
    <source>
        <strain evidence="36 37">Lake Benthic</strain>
    </source>
</reference>
<dbReference type="SUPFAM" id="SSF52540">
    <property type="entry name" value="P-loop containing nucleoside triphosphate hydrolases"/>
    <property type="match status" value="2"/>
</dbReference>
<protein>
    <recommendedName>
        <fullName evidence="7 32">Cystic fibrosis transmembrane conductance regulator</fullName>
        <ecNumber evidence="6 32">5.6.1.6</ecNumber>
    </recommendedName>
    <alternativeName>
        <fullName evidence="26 32">ATP-binding cassette sub-family C member 7</fullName>
    </alternativeName>
    <alternativeName>
        <fullName evidence="27 32">Channel conductance-controlling ATPase</fullName>
    </alternativeName>
    <alternativeName>
        <fullName evidence="28 32">cAMP-dependent chloride channel</fullName>
    </alternativeName>
</protein>
<feature type="transmembrane region" description="Helical" evidence="32">
    <location>
        <begin position="737"/>
        <end position="763"/>
    </location>
</feature>
<dbReference type="Pfam" id="PF14396">
    <property type="entry name" value="CFTR_R"/>
    <property type="match status" value="1"/>
</dbReference>
<reference evidence="36" key="2">
    <citation type="submission" date="2025-08" db="UniProtKB">
        <authorList>
            <consortium name="Ensembl"/>
        </authorList>
    </citation>
    <scope>IDENTIFICATION</scope>
</reference>
<comment type="catalytic activity">
    <reaction evidence="31">
        <text>ATP + H2O = ADP + phosphate + H(+)</text>
        <dbReference type="Rhea" id="RHEA:13065"/>
        <dbReference type="ChEBI" id="CHEBI:15377"/>
        <dbReference type="ChEBI" id="CHEBI:15378"/>
        <dbReference type="ChEBI" id="CHEBI:30616"/>
        <dbReference type="ChEBI" id="CHEBI:43474"/>
        <dbReference type="ChEBI" id="CHEBI:456216"/>
    </reaction>
    <physiologicalReaction direction="left-to-right" evidence="31">
        <dbReference type="Rhea" id="RHEA:13066"/>
    </physiologicalReaction>
</comment>
<keyword evidence="18 32" id="KW-0406">Ion transport</keyword>
<organism evidence="36 37">
    <name type="scientific">Gasterosteus aculeatus aculeatus</name>
    <name type="common">three-spined stickleback</name>
    <dbReference type="NCBI Taxonomy" id="481459"/>
    <lineage>
        <taxon>Eukaryota</taxon>
        <taxon>Metazoa</taxon>
        <taxon>Chordata</taxon>
        <taxon>Craniata</taxon>
        <taxon>Vertebrata</taxon>
        <taxon>Euteleostomi</taxon>
        <taxon>Actinopterygii</taxon>
        <taxon>Neopterygii</taxon>
        <taxon>Teleostei</taxon>
        <taxon>Neoteleostei</taxon>
        <taxon>Acanthomorphata</taxon>
        <taxon>Eupercaria</taxon>
        <taxon>Perciformes</taxon>
        <taxon>Cottioidei</taxon>
        <taxon>Gasterosteales</taxon>
        <taxon>Gasterosteidae</taxon>
        <taxon>Gasterosteus</taxon>
    </lineage>
</organism>
<feature type="domain" description="ABC transporter" evidence="34">
    <location>
        <begin position="1076"/>
        <end position="1307"/>
    </location>
</feature>
<dbReference type="GO" id="GO:0031901">
    <property type="term" value="C:early endosome membrane"/>
    <property type="evidence" value="ECO:0007669"/>
    <property type="project" value="UniProtKB-SubCell"/>
</dbReference>
<comment type="catalytic activity">
    <reaction evidence="30">
        <text>hydrogencarbonate(in) = hydrogencarbonate(out)</text>
        <dbReference type="Rhea" id="RHEA:28695"/>
        <dbReference type="ChEBI" id="CHEBI:17544"/>
    </reaction>
</comment>
<feature type="compositionally biased region" description="Low complexity" evidence="33">
    <location>
        <begin position="543"/>
        <end position="554"/>
    </location>
</feature>
<evidence type="ECO:0000256" key="16">
    <source>
        <dbReference type="ARBA" id="ARBA00022840"/>
    </source>
</evidence>
<dbReference type="PANTHER" id="PTHR24223:SF19">
    <property type="entry name" value="CYSTIC FIBROSIS TRANSMEMBRANE CONDUCTANCE REGULATOR"/>
    <property type="match status" value="1"/>
</dbReference>
<keyword evidence="20 32" id="KW-0869">Chloride channel</keyword>
<dbReference type="InterPro" id="IPR003593">
    <property type="entry name" value="AAA+_ATPase"/>
</dbReference>
<evidence type="ECO:0000256" key="21">
    <source>
        <dbReference type="ARBA" id="ARBA00023180"/>
    </source>
</evidence>
<evidence type="ECO:0000256" key="11">
    <source>
        <dbReference type="ARBA" id="ARBA00022692"/>
    </source>
</evidence>
<evidence type="ECO:0000256" key="28">
    <source>
        <dbReference type="ARBA" id="ARBA00033163"/>
    </source>
</evidence>
<evidence type="ECO:0000259" key="35">
    <source>
        <dbReference type="PROSITE" id="PS50929"/>
    </source>
</evidence>
<evidence type="ECO:0000256" key="27">
    <source>
        <dbReference type="ARBA" id="ARBA00031358"/>
    </source>
</evidence>
<dbReference type="GO" id="GO:0005829">
    <property type="term" value="C:cytosol"/>
    <property type="evidence" value="ECO:0007669"/>
    <property type="project" value="TreeGrafter"/>
</dbReference>
<evidence type="ECO:0000256" key="6">
    <source>
        <dbReference type="ARBA" id="ARBA00012195"/>
    </source>
</evidence>
<dbReference type="InterPro" id="IPR017871">
    <property type="entry name" value="ABC_transporter-like_CS"/>
</dbReference>
<evidence type="ECO:0000313" key="36">
    <source>
        <dbReference type="Ensembl" id="ENSGACP00000043735.1"/>
    </source>
</evidence>
<evidence type="ECO:0000256" key="7">
    <source>
        <dbReference type="ARBA" id="ARBA00016668"/>
    </source>
</evidence>